<feature type="domain" description="Cadherin" evidence="16">
    <location>
        <begin position="669"/>
        <end position="772"/>
    </location>
</feature>
<feature type="domain" description="Cadherin" evidence="16">
    <location>
        <begin position="238"/>
        <end position="344"/>
    </location>
</feature>
<dbReference type="Ensembl" id="ENSLOCT00000010257.1">
    <property type="protein sequence ID" value="ENSLOCP00000010244.1"/>
    <property type="gene ID" value="ENSLOCG00000008415.1"/>
</dbReference>
<dbReference type="SMART" id="SM00112">
    <property type="entry name" value="CA"/>
    <property type="match status" value="27"/>
</dbReference>
<dbReference type="SUPFAM" id="SSF49313">
    <property type="entry name" value="Cadherin-like"/>
    <property type="match status" value="27"/>
</dbReference>
<feature type="domain" description="Cadherin" evidence="16">
    <location>
        <begin position="1941"/>
        <end position="2054"/>
    </location>
</feature>
<feature type="domain" description="Cadherin" evidence="16">
    <location>
        <begin position="1195"/>
        <end position="1288"/>
    </location>
</feature>
<evidence type="ECO:0000256" key="11">
    <source>
        <dbReference type="ARBA" id="ARBA00023180"/>
    </source>
</evidence>
<dbReference type="FunFam" id="2.60.40.60:FF:000102">
    <property type="entry name" value="Dachsous cadherin-related 1b"/>
    <property type="match status" value="1"/>
</dbReference>
<feature type="domain" description="Cadherin" evidence="16">
    <location>
        <begin position="2456"/>
        <end position="2571"/>
    </location>
</feature>
<feature type="domain" description="Cadherin" evidence="16">
    <location>
        <begin position="1732"/>
        <end position="1835"/>
    </location>
</feature>
<dbReference type="InterPro" id="IPR015919">
    <property type="entry name" value="Cadherin-like_sf"/>
</dbReference>
<dbReference type="STRING" id="7918.ENSLOCP00000010244"/>
<protein>
    <submittedName>
        <fullName evidence="17">Dachsous cadherin-related 2</fullName>
    </submittedName>
</protein>
<evidence type="ECO:0000256" key="12">
    <source>
        <dbReference type="PROSITE-ProRule" id="PRU00043"/>
    </source>
</evidence>
<dbReference type="FunFam" id="2.60.40.60:FF:000116">
    <property type="entry name" value="Dachsous cadherin-related 2"/>
    <property type="match status" value="1"/>
</dbReference>
<dbReference type="InterPro" id="IPR002126">
    <property type="entry name" value="Cadherin-like_dom"/>
</dbReference>
<feature type="domain" description="Cadherin" evidence="16">
    <location>
        <begin position="1413"/>
        <end position="1522"/>
    </location>
</feature>
<dbReference type="FunFam" id="2.60.40.60:FF:000153">
    <property type="entry name" value="Dachsous cadherin-related 2"/>
    <property type="match status" value="1"/>
</dbReference>
<dbReference type="OMA" id="YRPSYRM"/>
<feature type="domain" description="Cadherin" evidence="16">
    <location>
        <begin position="2351"/>
        <end position="2455"/>
    </location>
</feature>
<dbReference type="PRINTS" id="PR00205">
    <property type="entry name" value="CADHERIN"/>
</dbReference>
<dbReference type="PROSITE" id="PS50268">
    <property type="entry name" value="CADHERIN_2"/>
    <property type="match status" value="27"/>
</dbReference>
<evidence type="ECO:0000256" key="9">
    <source>
        <dbReference type="ARBA" id="ARBA00023136"/>
    </source>
</evidence>
<feature type="domain" description="Cadherin" evidence="16">
    <location>
        <begin position="2572"/>
        <end position="2678"/>
    </location>
</feature>
<keyword evidence="5" id="KW-0677">Repeat</keyword>
<dbReference type="Proteomes" id="UP000018468">
    <property type="component" value="Linkage group LG4"/>
</dbReference>
<dbReference type="GO" id="GO:0003007">
    <property type="term" value="P:heart morphogenesis"/>
    <property type="evidence" value="ECO:0007669"/>
    <property type="project" value="UniProtKB-ARBA"/>
</dbReference>
<evidence type="ECO:0000256" key="7">
    <source>
        <dbReference type="ARBA" id="ARBA00022889"/>
    </source>
</evidence>
<dbReference type="PANTHER" id="PTHR24026">
    <property type="entry name" value="FAT ATYPICAL CADHERIN-RELATED"/>
    <property type="match status" value="1"/>
</dbReference>
<feature type="domain" description="Cadherin" evidence="16">
    <location>
        <begin position="982"/>
        <end position="1087"/>
    </location>
</feature>
<keyword evidence="18" id="KW-1185">Reference proteome</keyword>
<dbReference type="eggNOG" id="KOG3594">
    <property type="taxonomic scope" value="Eukaryota"/>
</dbReference>
<dbReference type="FunFam" id="2.60.40.60:FF:000211">
    <property type="entry name" value="Dachsous cadherin-related 2"/>
    <property type="match status" value="1"/>
</dbReference>
<evidence type="ECO:0000256" key="14">
    <source>
        <dbReference type="SAM" id="Phobius"/>
    </source>
</evidence>
<feature type="signal peptide" evidence="15">
    <location>
        <begin position="1"/>
        <end position="25"/>
    </location>
</feature>
<dbReference type="GO" id="GO:0048729">
    <property type="term" value="P:tissue morphogenesis"/>
    <property type="evidence" value="ECO:0007669"/>
    <property type="project" value="UniProtKB-ARBA"/>
</dbReference>
<keyword evidence="10" id="KW-1015">Disulfide bond</keyword>
<dbReference type="FunFam" id="2.60.40.60:FF:000150">
    <property type="entry name" value="Dachsous cadherin-related 1"/>
    <property type="match status" value="1"/>
</dbReference>
<keyword evidence="3 14" id="KW-0812">Transmembrane</keyword>
<reference evidence="18" key="1">
    <citation type="submission" date="2011-12" db="EMBL/GenBank/DDBJ databases">
        <title>The Draft Genome of Lepisosteus oculatus.</title>
        <authorList>
            <consortium name="The Broad Institute Genome Assembly &amp; Analysis Group"/>
            <consortium name="Computational R&amp;D Group"/>
            <consortium name="and Sequencing Platform"/>
            <person name="Di Palma F."/>
            <person name="Alfoldi J."/>
            <person name="Johnson J."/>
            <person name="Berlin A."/>
            <person name="Gnerre S."/>
            <person name="Jaffe D."/>
            <person name="MacCallum I."/>
            <person name="Young S."/>
            <person name="Walker B.J."/>
            <person name="Lander E.S."/>
            <person name="Lindblad-Toh K."/>
        </authorList>
    </citation>
    <scope>NUCLEOTIDE SEQUENCE [LARGE SCALE GENOMIC DNA]</scope>
</reference>
<dbReference type="FunFam" id="2.60.40.60:FF:000020">
    <property type="entry name" value="Dachsous cadherin-related 1b"/>
    <property type="match status" value="8"/>
</dbReference>
<keyword evidence="8 14" id="KW-1133">Transmembrane helix</keyword>
<feature type="domain" description="Cadherin" evidence="16">
    <location>
        <begin position="2146"/>
        <end position="2250"/>
    </location>
</feature>
<evidence type="ECO:0000256" key="15">
    <source>
        <dbReference type="SAM" id="SignalP"/>
    </source>
</evidence>
<keyword evidence="11" id="KW-0325">Glycoprotein</keyword>
<dbReference type="FunFam" id="2.60.40.60:FF:000226">
    <property type="entry name" value="Dachsous, isoform B"/>
    <property type="match status" value="1"/>
</dbReference>
<feature type="domain" description="Cadherin" evidence="16">
    <location>
        <begin position="2790"/>
        <end position="2900"/>
    </location>
</feature>
<dbReference type="GO" id="GO:0007163">
    <property type="term" value="P:establishment or maintenance of cell polarity"/>
    <property type="evidence" value="ECO:0007669"/>
    <property type="project" value="UniProtKB-ARBA"/>
</dbReference>
<dbReference type="FunFam" id="2.60.40.60:FF:000319">
    <property type="entry name" value="FAT atypical cadherin 1b"/>
    <property type="match status" value="1"/>
</dbReference>
<dbReference type="GO" id="GO:0005911">
    <property type="term" value="C:cell-cell junction"/>
    <property type="evidence" value="ECO:0000318"/>
    <property type="project" value="GO_Central"/>
</dbReference>
<keyword evidence="7" id="KW-0130">Cell adhesion</keyword>
<feature type="domain" description="Cadherin" evidence="16">
    <location>
        <begin position="2043"/>
        <end position="2145"/>
    </location>
</feature>
<dbReference type="EMBL" id="AHAT01015378">
    <property type="status" value="NOT_ANNOTATED_CDS"/>
    <property type="molecule type" value="Genomic_DNA"/>
</dbReference>
<feature type="domain" description="Cadherin" evidence="16">
    <location>
        <begin position="2250"/>
        <end position="2350"/>
    </location>
</feature>
<feature type="domain" description="Cadherin" evidence="16">
    <location>
        <begin position="1088"/>
        <end position="1190"/>
    </location>
</feature>
<dbReference type="FunFam" id="2.60.40.60:FF:000081">
    <property type="entry name" value="protocadherin Fat 4"/>
    <property type="match status" value="1"/>
</dbReference>
<feature type="domain" description="Cadherin" evidence="16">
    <location>
        <begin position="774"/>
        <end position="876"/>
    </location>
</feature>
<dbReference type="GO" id="GO:0030154">
    <property type="term" value="P:cell differentiation"/>
    <property type="evidence" value="ECO:0007669"/>
    <property type="project" value="UniProtKB-ARBA"/>
</dbReference>
<evidence type="ECO:0000313" key="18">
    <source>
        <dbReference type="Proteomes" id="UP000018468"/>
    </source>
</evidence>
<feature type="domain" description="Cadherin" evidence="16">
    <location>
        <begin position="349"/>
        <end position="454"/>
    </location>
</feature>
<evidence type="ECO:0000256" key="13">
    <source>
        <dbReference type="SAM" id="MobiDB-lite"/>
    </source>
</evidence>
<dbReference type="FunFam" id="2.60.40.60:FF:000263">
    <property type="entry name" value="LOW QUALITY PROTEIN: protocadherin-23"/>
    <property type="match status" value="1"/>
</dbReference>
<dbReference type="GO" id="GO:0005886">
    <property type="term" value="C:plasma membrane"/>
    <property type="evidence" value="ECO:0007669"/>
    <property type="project" value="UniProtKB-SubCell"/>
</dbReference>
<reference evidence="17" key="3">
    <citation type="submission" date="2025-09" db="UniProtKB">
        <authorList>
            <consortium name="Ensembl"/>
        </authorList>
    </citation>
    <scope>IDENTIFICATION</scope>
</reference>
<evidence type="ECO:0000256" key="5">
    <source>
        <dbReference type="ARBA" id="ARBA00022737"/>
    </source>
</evidence>
<evidence type="ECO:0000313" key="17">
    <source>
        <dbReference type="Ensembl" id="ENSLOCP00000010244.1"/>
    </source>
</evidence>
<keyword evidence="2" id="KW-0245">EGF-like domain</keyword>
<dbReference type="InterPro" id="IPR020894">
    <property type="entry name" value="Cadherin_CS"/>
</dbReference>
<organism evidence="17 18">
    <name type="scientific">Lepisosteus oculatus</name>
    <name type="common">Spotted gar</name>
    <dbReference type="NCBI Taxonomy" id="7918"/>
    <lineage>
        <taxon>Eukaryota</taxon>
        <taxon>Metazoa</taxon>
        <taxon>Chordata</taxon>
        <taxon>Craniata</taxon>
        <taxon>Vertebrata</taxon>
        <taxon>Euteleostomi</taxon>
        <taxon>Actinopterygii</taxon>
        <taxon>Neopterygii</taxon>
        <taxon>Holostei</taxon>
        <taxon>Semionotiformes</taxon>
        <taxon>Lepisosteidae</taxon>
        <taxon>Lepisosteus</taxon>
    </lineage>
</organism>
<evidence type="ECO:0000256" key="1">
    <source>
        <dbReference type="ARBA" id="ARBA00004167"/>
    </source>
</evidence>
<dbReference type="FunFam" id="2.60.40.60:FF:000140">
    <property type="entry name" value="Dachsous cadherin-related 1"/>
    <property type="match status" value="1"/>
</dbReference>
<dbReference type="FunFam" id="2.60.40.60:FF:000035">
    <property type="entry name" value="Protocadherin Fat 3"/>
    <property type="match status" value="1"/>
</dbReference>
<evidence type="ECO:0000256" key="2">
    <source>
        <dbReference type="ARBA" id="ARBA00022536"/>
    </source>
</evidence>
<dbReference type="EMBL" id="AHAT01015380">
    <property type="status" value="NOT_ANNOTATED_CDS"/>
    <property type="molecule type" value="Genomic_DNA"/>
</dbReference>
<keyword evidence="9 14" id="KW-0472">Membrane</keyword>
<feature type="domain" description="Cadherin" evidence="16">
    <location>
        <begin position="26"/>
        <end position="125"/>
    </location>
</feature>
<proteinExistence type="predicted"/>
<dbReference type="CDD" id="cd11304">
    <property type="entry name" value="Cadherin_repeat"/>
    <property type="match status" value="27"/>
</dbReference>
<evidence type="ECO:0000256" key="10">
    <source>
        <dbReference type="ARBA" id="ARBA00023157"/>
    </source>
</evidence>
<feature type="chain" id="PRO_5004868045" evidence="15">
    <location>
        <begin position="26"/>
        <end position="3266"/>
    </location>
</feature>
<evidence type="ECO:0000256" key="4">
    <source>
        <dbReference type="ARBA" id="ARBA00022729"/>
    </source>
</evidence>
<dbReference type="GeneTree" id="ENSGT00940000164636"/>
<dbReference type="Bgee" id="ENSLOCG00000008415">
    <property type="expression patterns" value="Expressed in camera-type eye and 4 other cell types or tissues"/>
</dbReference>
<evidence type="ECO:0000259" key="16">
    <source>
        <dbReference type="PROSITE" id="PS50268"/>
    </source>
</evidence>
<feature type="domain" description="Cadherin" evidence="16">
    <location>
        <begin position="2686"/>
        <end position="2789"/>
    </location>
</feature>
<evidence type="ECO:0000256" key="8">
    <source>
        <dbReference type="ARBA" id="ARBA00022989"/>
    </source>
</evidence>
<dbReference type="GO" id="GO:0005509">
    <property type="term" value="F:calcium ion binding"/>
    <property type="evidence" value="ECO:0000318"/>
    <property type="project" value="GO_Central"/>
</dbReference>
<dbReference type="GO" id="GO:0098609">
    <property type="term" value="P:cell-cell adhesion"/>
    <property type="evidence" value="ECO:0000318"/>
    <property type="project" value="GO_Central"/>
</dbReference>
<dbReference type="FunFam" id="2.60.40.60:FF:000181">
    <property type="entry name" value="Predicted protein"/>
    <property type="match status" value="1"/>
</dbReference>
<dbReference type="InParanoid" id="W5MPD5"/>
<dbReference type="EMBL" id="AHAT01015379">
    <property type="status" value="NOT_ANNOTATED_CDS"/>
    <property type="molecule type" value="Genomic_DNA"/>
</dbReference>
<feature type="domain" description="Cadherin" evidence="16">
    <location>
        <begin position="1530"/>
        <end position="1626"/>
    </location>
</feature>
<sequence length="3266" mass="358385">HSAWTAISVFLKLFAIAWLCRHSSAQVYNLSLSVEEGLPAGTIVGDIRAGLPERTPNSGFFISESRESFVFKDLDIDGDTGIISTAVVLDRESRAKYEFVAAALTGEIVKVKIVVTDVNDHSPVFPRKNVHLNISEQTPTGTRFQLETALDQDEGEFGIHGYRIIEGDSAKLFKVEYRKGASNLYSTDLILVGQMDRETTDFYCLSIEAFDGGSPPKTGLLQVNIHVLDENDNPPVFNQSKYQALIWENAPTLTSVCQVSATDRDLGRNGKVIYEINRRQSDPNELFIIDNSTGVISLNKPLDYETQSFHELIIRARDDGVQPEYSSTFVIVKVLDINDNSPFINIMFLSELGEAEVSEGAAVGEYVARISVSDPDLGESQLLHVSLEGGDGKFTLKSSENFLYFLCIDGALDREKADLYELKIVASDFGKPPLWSEKIFLIKVTDINDNPPVFDVSHYTVNISEDAFWGSGLLQVHAKDLDEGINAVVRYSVLNLHPTYLVNIDSSSGLITTASLLDHEKNATINFLVMAIDGGTPSLSSTVAVTVQIEDINDNVPMFESQLYNVSVPEHSPVGSCFLQVSEYGREDDGKFGTVRYSLYDGFNKYEKPQAFQIYPDTGQICVSQDIDRDEGPAYYDLLVKAEDGGNLSSQTYVHIEVEDVNDHRPIFNPVKYVTSISSHTQPGTEILNVIAADRDSGLFGQVSYELVPGDLSSLFTVDTSAGILYLTSTLSHLGTTSVKLSVSAQDGGGLSCLVPAAITVNIVRSALAPAVFEKSRYDFMVPEDAPIGTAVGAVQATNPTNSFESLFYRISSGDPHGLFSIHPQFGLISTNKPLDHEAQSYVILMLQSQTGTSPVYSSTQVNITITDVNDNPPVFPKDLETITISQSTLPGTVLYIAHAHDKDSGPNGRIKYALQADNTRAFAVDMLHGTVYLNDSLSLDAQFSYSLKILAVDEGNPPLSSILTLIVNVEHTKFEGTLVFETLIYQVEISENAQVDTRIIQVRAHGSYPWNNSSPSYSLQHISGSSPFGIHADSGWLFLNLNLNYESKSTHRFKVLATAWEGKQLLSATATVIVNVLDENDNAPVFTQESYFFTIQEGPVPHGLVGSVKATDLDSGKNAQLSYILLSDGKRFRINSKTGEIINWVALDREQRTHHTLTVLVTDQGLPRHSASTTVYILITDINDNPPQFTHLPAGKELNVQVWAGQPAGTVVTSMFAKDLDAGDNGTVLYALHSEDGLEHFEIDSKSGEIKTTEHFSQHPRSHYTLTVTARDRGPSPLEESAVVHVQKVLGKSLIQIINLPIERVNNPNHSVRQFSLKEDSKPGKILGSVKFSDGDGQNMMHSIAEGDGSIHFGIDRFSGNLFLAQELDYETTSHYFLKVHAEDHSQIPALNRSVFVSVRVEDSNDHEPWFLDDVITFGLEENLPIGTPVYTFNAKDGDGSFLNSLLHYSVTSNNMEEIPFQIDPLKGTLTTKAEIDRDETQSFVLTVTATDQAANPLDQKCTALTAHIFILDLNDNSPVFVSSNISHIVEDAEVGALVHHIIAKDKDSGRNGQVVYKVLSGNEKRVFMLEEITGLLFLASSLDYETQCSYTLIIQAQDSGDPPLSSTQMLTVSVIDVNDEAPMFEQSIYTASVPENREPGDIFIRVTALDKDSEMNAAVCYSLLPGPGYEFFRINSQTGEINTAVTLDREVQEFFTIRVLGRDSGLPSLSSTATILCTVLDENDNSPEFMLTSFEINIPENLQPGVIHTAQAIDEDAGKNGTIEYRIAGESFSGYFAINATTGDIISTRSLDREERSMYTIVIEARDLGSPHRSSTAELLINVLDENDNSPVFSRKHYRTSVSENLGVGSEVLQVWATDNDEGSNGQVIYSLIDDTLGMFTINSSSGVVRTTRELDRETKSQYVFRAVASDCSTQGPKSSTVNVMVHIEDINDNSPVFIQNPISGHVSMETALNHTIATVRADDSDLGQNGAVLFSLSEPDSIFDINSQTGDISLKSFLPSGYHGTKLLHIIAADQGVPVRSSSGLVLVHLQGEEPGLWFTEHVYEATIPENSKSGTLVVTVVAQDYSREGKKIRYNLFSGNENEAFAINHYTGDIYVKDQSSLDYEQKSKVHLVVLAATSWQTAHCRVTITLQDVNDNLPRFEQAYYKTAVWEGQIHNTYIMQVFATDADSGVNGQIEYSILSGNQNDAFLIDSVRGILATNTILDREIVSFYKLVLQAKDRGDPPLTGTATVRVEVVDVNDNAPAIPPMEPAEIAENLPAGYVVTQVTANDVDLSSTLSYSFSEQGNPSGRFAIDPYTGVITLTETLDYEDQSQYELRIRASDSVHETESAVRVHVLDVNDNPPVFSRESYQVVLPELTPKDTFVLALSATDSDSGLNGEISYHLLSSPTKGFYISSENGSLYTNKLLRYVTDSTAIQLLVEAKDGGDPALTVVTSVEIQLKDVNDHAPRFLQASYEVSTSEDAAVGTTLLFLSANDDDWSHANSHIDYTISSGNEEKRFCIEASVVQTETRQKCVGKLVLCRNLDRETTENYTLLVVASDRGTPPLNSSKVISVTVLDINDNAPIFKSLEYHVQVSESSPLGTRLIQVSASDADEGSNAEIRYDIISGNSKGLFWLDHWSGAVEVNHSLDYEEAAKFTLTIQASDGGKAGTKKVAFAVIFISVLDENDNSPYFMLPAVNCSVMENQPAFSPVCSLHAVDHDTGPFGHVTYSIMSSCFMDYEGTDRKETFTIDPLTGDLHTKQAFDYERESEYCLIVQATDRGDQTATIKVHIDIEGVDEFSPIFTQDLYYFELPENSEVGQSIGQVLAMDRDGGLDGLLIYSLPEPSWFFSVNRTSGTIYLSSTVYRRKGSLKHREELVEFVVKASSPKLDSKSATCLVSINISKSAEAFTGLAFSSLTVSLSVSFVIFLLLAISLVGIIFRFKRNEAKVKKVTMDSLATSLYPSTDNFNKPSDNGQSSICLQDLKADVDIRTKKEMANPCRHSDSSGRGSAEGDLAEDEEIKMINEHPCCKNSGSALNASRVPDSGIPRDSEHLSCLSEEADLATTTMGELCHYGAESAESLYNFKEEGGGEELLSRTIKVKDVVSDRTRQYVFQNDSKTSVDGSLTSLVCAEEELRGSYSWDYLLNWEPTFQPLASVFTDIAKLRDETLQKHNFEKEARGIIYPPPLITSVAQPGIRAVPPRMPSLTSRPSFPKYAKSPLNGNSGLTASAMTPSFSPSLSLLTMRTPTASPVVSETGLKGPAQAAPFHPSMIRDGEMHV</sequence>
<evidence type="ECO:0000256" key="6">
    <source>
        <dbReference type="ARBA" id="ARBA00022837"/>
    </source>
</evidence>
<feature type="domain" description="Cadherin" evidence="16">
    <location>
        <begin position="455"/>
        <end position="559"/>
    </location>
</feature>
<feature type="domain" description="Cadherin" evidence="16">
    <location>
        <begin position="1627"/>
        <end position="1731"/>
    </location>
</feature>
<dbReference type="FunFam" id="2.60.40.60:FF:000606">
    <property type="entry name" value="Si:dkey-30k22.7"/>
    <property type="match status" value="1"/>
</dbReference>
<dbReference type="FunFam" id="2.60.40.60:FF:000032">
    <property type="entry name" value="FAT atypical cadherin 1"/>
    <property type="match status" value="1"/>
</dbReference>
<name>W5MPD5_LEPOC</name>
<keyword evidence="6 12" id="KW-0106">Calcium</keyword>
<feature type="transmembrane region" description="Helical" evidence="14">
    <location>
        <begin position="2898"/>
        <end position="2926"/>
    </location>
</feature>
<dbReference type="FunFam" id="2.60.40.60:FF:000104">
    <property type="entry name" value="cadherin-23 isoform X1"/>
    <property type="match status" value="1"/>
</dbReference>
<feature type="region of interest" description="Disordered" evidence="13">
    <location>
        <begin position="2981"/>
        <end position="3000"/>
    </location>
</feature>
<dbReference type="GO" id="GO:0007156">
    <property type="term" value="P:homophilic cell adhesion via plasma membrane adhesion molecules"/>
    <property type="evidence" value="ECO:0007669"/>
    <property type="project" value="InterPro"/>
</dbReference>
<evidence type="ECO:0000256" key="3">
    <source>
        <dbReference type="ARBA" id="ARBA00022692"/>
    </source>
</evidence>
<dbReference type="Pfam" id="PF00028">
    <property type="entry name" value="Cadherin"/>
    <property type="match status" value="27"/>
</dbReference>
<accession>W5MPD5</accession>
<feature type="domain" description="Cadherin" evidence="16">
    <location>
        <begin position="1836"/>
        <end position="1940"/>
    </location>
</feature>
<keyword evidence="4 15" id="KW-0732">Signal</keyword>
<feature type="domain" description="Cadherin" evidence="16">
    <location>
        <begin position="560"/>
        <end position="668"/>
    </location>
</feature>
<dbReference type="HOGENOM" id="CLU_000265_2_0_1"/>
<feature type="compositionally biased region" description="Basic and acidic residues" evidence="13">
    <location>
        <begin position="2981"/>
        <end position="2991"/>
    </location>
</feature>
<feature type="domain" description="Cadherin" evidence="16">
    <location>
        <begin position="126"/>
        <end position="237"/>
    </location>
</feature>
<feature type="domain" description="Cadherin" evidence="16">
    <location>
        <begin position="1310"/>
        <end position="1412"/>
    </location>
</feature>
<feature type="domain" description="Cadherin" evidence="16">
    <location>
        <begin position="877"/>
        <end position="981"/>
    </location>
</feature>
<reference evidence="17" key="2">
    <citation type="submission" date="2025-08" db="UniProtKB">
        <authorList>
            <consortium name="Ensembl"/>
        </authorList>
    </citation>
    <scope>IDENTIFICATION</scope>
</reference>
<dbReference type="GO" id="GO:0060429">
    <property type="term" value="P:epithelium development"/>
    <property type="evidence" value="ECO:0007669"/>
    <property type="project" value="UniProtKB-ARBA"/>
</dbReference>
<dbReference type="FunFam" id="2.60.40.60:FF:000278">
    <property type="entry name" value="LOW QUALITY PROTEIN: protocadherin-23"/>
    <property type="match status" value="1"/>
</dbReference>
<dbReference type="PANTHER" id="PTHR24026:SF125">
    <property type="entry name" value="FAT-LIKE CADHERIN-RELATED TUMOR SUPPRESSOR HOMOLOG"/>
    <property type="match status" value="1"/>
</dbReference>
<dbReference type="Gene3D" id="2.60.40.60">
    <property type="entry name" value="Cadherins"/>
    <property type="match status" value="27"/>
</dbReference>
<dbReference type="PROSITE" id="PS00232">
    <property type="entry name" value="CADHERIN_1"/>
    <property type="match status" value="14"/>
</dbReference>
<dbReference type="FunFam" id="2.60.40.60:FF:000269">
    <property type="entry name" value="Dachsous cadherin-related 2"/>
    <property type="match status" value="1"/>
</dbReference>
<dbReference type="FunFam" id="2.60.40.60:FF:000255">
    <property type="entry name" value="protocadherin-23 isoform X2"/>
    <property type="match status" value="1"/>
</dbReference>
<feature type="region of interest" description="Disordered" evidence="13">
    <location>
        <begin position="3239"/>
        <end position="3266"/>
    </location>
</feature>
<dbReference type="FunFam" id="2.60.40.60:FF:000101">
    <property type="entry name" value="FAT atypical cadherin 4"/>
    <property type="match status" value="1"/>
</dbReference>
<comment type="subcellular location">
    <subcellularLocation>
        <location evidence="1">Membrane</location>
        <topology evidence="1">Single-pass membrane protein</topology>
    </subcellularLocation>
</comment>